<dbReference type="AlphaFoldDB" id="A0A7W6MCH5"/>
<dbReference type="InterPro" id="IPR058240">
    <property type="entry name" value="rSAM_sf"/>
</dbReference>
<feature type="binding site" evidence="16">
    <location>
        <position position="120"/>
    </location>
    <ligand>
        <name>S-adenosyl-L-methionine</name>
        <dbReference type="ChEBI" id="CHEBI:59789"/>
        <label>1</label>
    </ligand>
</feature>
<dbReference type="InterPro" id="IPR007197">
    <property type="entry name" value="rSAM"/>
</dbReference>
<dbReference type="InterPro" id="IPR006638">
    <property type="entry name" value="Elp3/MiaA/NifB-like_rSAM"/>
</dbReference>
<reference evidence="19 20" key="1">
    <citation type="submission" date="2020-08" db="EMBL/GenBank/DDBJ databases">
        <title>Genomic Encyclopedia of Type Strains, Phase IV (KMG-IV): sequencing the most valuable type-strain genomes for metagenomic binning, comparative biology and taxonomic classification.</title>
        <authorList>
            <person name="Goeker M."/>
        </authorList>
    </citation>
    <scope>NUCLEOTIDE SEQUENCE [LARGE SCALE GENOMIC DNA]</scope>
    <source>
        <strain evidence="19 20">DSM 101015</strain>
    </source>
</reference>
<evidence type="ECO:0000256" key="7">
    <source>
        <dbReference type="ARBA" id="ARBA00022691"/>
    </source>
</evidence>
<accession>A0A7W6MCH5</accession>
<evidence type="ECO:0000256" key="9">
    <source>
        <dbReference type="ARBA" id="ARBA00023002"/>
    </source>
</evidence>
<dbReference type="GO" id="GO:0005737">
    <property type="term" value="C:cytoplasm"/>
    <property type="evidence" value="ECO:0007669"/>
    <property type="project" value="UniProtKB-SubCell"/>
</dbReference>
<evidence type="ECO:0000256" key="5">
    <source>
        <dbReference type="ARBA" id="ARBA00022485"/>
    </source>
</evidence>
<keyword evidence="5 15" id="KW-0004">4Fe-4S</keyword>
<comment type="subcellular location">
    <subcellularLocation>
        <location evidence="1 15">Cytoplasm</location>
    </subcellularLocation>
</comment>
<dbReference type="SFLD" id="SFLDS00029">
    <property type="entry name" value="Radical_SAM"/>
    <property type="match status" value="1"/>
</dbReference>
<evidence type="ECO:0000259" key="18">
    <source>
        <dbReference type="PROSITE" id="PS51918"/>
    </source>
</evidence>
<evidence type="ECO:0000256" key="17">
    <source>
        <dbReference type="PIRSR" id="PIRSR000167-2"/>
    </source>
</evidence>
<dbReference type="PANTHER" id="PTHR13932:SF6">
    <property type="entry name" value="OXYGEN-INDEPENDENT COPROPORPHYRINOGEN III OXIDASE"/>
    <property type="match status" value="1"/>
</dbReference>
<evidence type="ECO:0000256" key="3">
    <source>
        <dbReference type="ARBA" id="ARBA00005493"/>
    </source>
</evidence>
<feature type="binding site" evidence="16">
    <location>
        <position position="251"/>
    </location>
    <ligand>
        <name>S-adenosyl-L-methionine</name>
        <dbReference type="ChEBI" id="CHEBI:59789"/>
        <label>2</label>
    </ligand>
</feature>
<dbReference type="Gene3D" id="3.80.30.20">
    <property type="entry name" value="tm_1862 like domain"/>
    <property type="match status" value="1"/>
</dbReference>
<evidence type="ECO:0000256" key="11">
    <source>
        <dbReference type="ARBA" id="ARBA00023014"/>
    </source>
</evidence>
<dbReference type="GO" id="GO:0004109">
    <property type="term" value="F:coproporphyrinogen oxidase activity"/>
    <property type="evidence" value="ECO:0007669"/>
    <property type="project" value="InterPro"/>
</dbReference>
<keyword evidence="20" id="KW-1185">Reference proteome</keyword>
<dbReference type="Pfam" id="PF04055">
    <property type="entry name" value="Radical_SAM"/>
    <property type="match status" value="1"/>
</dbReference>
<dbReference type="UniPathway" id="UPA00251">
    <property type="reaction ID" value="UER00323"/>
</dbReference>
<organism evidence="19 20">
    <name type="scientific">Sulfitobacter noctilucicola</name>
    <dbReference type="NCBI Taxonomy" id="1342301"/>
    <lineage>
        <taxon>Bacteria</taxon>
        <taxon>Pseudomonadati</taxon>
        <taxon>Pseudomonadota</taxon>
        <taxon>Alphaproteobacteria</taxon>
        <taxon>Rhodobacterales</taxon>
        <taxon>Roseobacteraceae</taxon>
        <taxon>Sulfitobacter</taxon>
    </lineage>
</organism>
<evidence type="ECO:0000256" key="12">
    <source>
        <dbReference type="ARBA" id="ARBA00023244"/>
    </source>
</evidence>
<dbReference type="Proteomes" id="UP000565745">
    <property type="component" value="Unassembled WGS sequence"/>
</dbReference>
<dbReference type="PROSITE" id="PS51918">
    <property type="entry name" value="RADICAL_SAM"/>
    <property type="match status" value="1"/>
</dbReference>
<evidence type="ECO:0000256" key="14">
    <source>
        <dbReference type="ARBA" id="ARBA00048321"/>
    </source>
</evidence>
<evidence type="ECO:0000256" key="13">
    <source>
        <dbReference type="ARBA" id="ARBA00024295"/>
    </source>
</evidence>
<dbReference type="GO" id="GO:0006782">
    <property type="term" value="P:protoporphyrinogen IX biosynthetic process"/>
    <property type="evidence" value="ECO:0007669"/>
    <property type="project" value="UniProtKB-UniPathway"/>
</dbReference>
<comment type="function">
    <text evidence="13">Involved in the heme biosynthesis. Catalyzes the anaerobic oxidative decarboxylation of propionate groups of rings A and B of coproporphyrinogen III to yield the vinyl groups in protoporphyrinogen IX.</text>
</comment>
<keyword evidence="6 15" id="KW-0963">Cytoplasm</keyword>
<evidence type="ECO:0000256" key="10">
    <source>
        <dbReference type="ARBA" id="ARBA00023004"/>
    </source>
</evidence>
<feature type="domain" description="Radical SAM core" evidence="18">
    <location>
        <begin position="54"/>
        <end position="296"/>
    </location>
</feature>
<keyword evidence="11 15" id="KW-0411">Iron-sulfur</keyword>
<proteinExistence type="inferred from homology"/>
<keyword evidence="7 15" id="KW-0949">S-adenosyl-L-methionine</keyword>
<feature type="binding site" evidence="16">
    <location>
        <position position="63"/>
    </location>
    <ligand>
        <name>S-adenosyl-L-methionine</name>
        <dbReference type="ChEBI" id="CHEBI:59789"/>
        <label>1</label>
    </ligand>
</feature>
<comment type="similarity">
    <text evidence="3 15">Belongs to the anaerobic coproporphyrinogen-III oxidase family.</text>
</comment>
<evidence type="ECO:0000256" key="1">
    <source>
        <dbReference type="ARBA" id="ARBA00004496"/>
    </source>
</evidence>
<dbReference type="GO" id="GO:0046872">
    <property type="term" value="F:metal ion binding"/>
    <property type="evidence" value="ECO:0007669"/>
    <property type="project" value="UniProtKB-KW"/>
</dbReference>
<feature type="binding site" evidence="17">
    <location>
        <position position="69"/>
    </location>
    <ligand>
        <name>[4Fe-4S] cluster</name>
        <dbReference type="ChEBI" id="CHEBI:49883"/>
        <note>4Fe-4S-S-AdoMet</note>
    </ligand>
</feature>
<evidence type="ECO:0000256" key="2">
    <source>
        <dbReference type="ARBA" id="ARBA00004785"/>
    </source>
</evidence>
<sequence>MLESVSNRPMEKIDQLRAHGLFDAKVPRYTSYPPANHFEDCVGQRMQSDWLQTVADGSDISVYIHIPFCKRLCWFCACRTQGTKTMRPVEAYVEVLRREIASVRALLPANVRMARLHLGGGTPTILEPHTMRALLGDVFDAFELGTDFEFSVEIDPTEASPELLQTLIDFGLNRASLGVQDFAPEVQKAIGRPQSLEQTRSVIAYLRKGGVKALNLDLLYGLPHQTMQSFRETLDHVISMEPDRLAIYGYAHVPWMSKRQVMIKDADLPDSDTRFALAGAAKEVLNAKGFKSIGIDHFAKSTDKLAIAQREGRVRRNFQGYTDDQCETLIGLGASSISRFKQGYLQNAVATSAYQDRIDHTQIAGHKGYAMTEQDVLTARIVEDLLCRFAFEMADLYEAFPTQKDTIRAISVMLMRSFPDAFFLRDQGLGMMEWAKPLVRIVASRVDQFSSKETGHSAAI</sequence>
<feature type="binding site" evidence="16">
    <location>
        <position position="192"/>
    </location>
    <ligand>
        <name>S-adenosyl-L-methionine</name>
        <dbReference type="ChEBI" id="CHEBI:59789"/>
        <label>2</label>
    </ligand>
</feature>
<evidence type="ECO:0000256" key="4">
    <source>
        <dbReference type="ARBA" id="ARBA00011245"/>
    </source>
</evidence>
<protein>
    <recommendedName>
        <fullName evidence="15">Coproporphyrinogen-III oxidase</fullName>
        <ecNumber evidence="15">1.3.98.3</ecNumber>
    </recommendedName>
</protein>
<dbReference type="SUPFAM" id="SSF102114">
    <property type="entry name" value="Radical SAM enzymes"/>
    <property type="match status" value="1"/>
</dbReference>
<evidence type="ECO:0000256" key="6">
    <source>
        <dbReference type="ARBA" id="ARBA00022490"/>
    </source>
</evidence>
<dbReference type="EC" id="1.3.98.3" evidence="15"/>
<feature type="binding site" evidence="17">
    <location>
        <position position="73"/>
    </location>
    <ligand>
        <name>[4Fe-4S] cluster</name>
        <dbReference type="ChEBI" id="CHEBI:49883"/>
        <note>4Fe-4S-S-AdoMet</note>
    </ligand>
</feature>
<dbReference type="GO" id="GO:0051539">
    <property type="term" value="F:4 iron, 4 sulfur cluster binding"/>
    <property type="evidence" value="ECO:0007669"/>
    <property type="project" value="UniProtKB-KW"/>
</dbReference>
<keyword evidence="9 15" id="KW-0560">Oxidoreductase</keyword>
<feature type="binding site" evidence="16">
    <location>
        <begin position="121"/>
        <end position="122"/>
    </location>
    <ligand>
        <name>S-adenosyl-L-methionine</name>
        <dbReference type="ChEBI" id="CHEBI:59789"/>
        <label>2</label>
    </ligand>
</feature>
<feature type="binding site" evidence="16">
    <location>
        <position position="337"/>
    </location>
    <ligand>
        <name>S-adenosyl-L-methionine</name>
        <dbReference type="ChEBI" id="CHEBI:59789"/>
        <label>1</label>
    </ligand>
</feature>
<feature type="binding site" evidence="16">
    <location>
        <position position="180"/>
    </location>
    <ligand>
        <name>S-adenosyl-L-methionine</name>
        <dbReference type="ChEBI" id="CHEBI:59789"/>
        <label>2</label>
    </ligand>
</feature>
<dbReference type="NCBIfam" id="TIGR00538">
    <property type="entry name" value="hemN"/>
    <property type="match status" value="1"/>
</dbReference>
<evidence type="ECO:0000256" key="15">
    <source>
        <dbReference type="PIRNR" id="PIRNR000167"/>
    </source>
</evidence>
<gene>
    <name evidence="19" type="ORF">GGR93_003344</name>
</gene>
<comment type="pathway">
    <text evidence="2 15">Porphyrin-containing compound metabolism; protoporphyrin-IX biosynthesis; protoporphyrinogen-IX from coproporphyrinogen-III (AdoMet route): step 1/1.</text>
</comment>
<keyword evidence="12 15" id="KW-0627">Porphyrin biosynthesis</keyword>
<dbReference type="GO" id="GO:0051989">
    <property type="term" value="F:coproporphyrinogen dehydrogenase activity"/>
    <property type="evidence" value="ECO:0007669"/>
    <property type="project" value="UniProtKB-EC"/>
</dbReference>
<dbReference type="InterPro" id="IPR034505">
    <property type="entry name" value="Coproporphyrinogen-III_oxidase"/>
</dbReference>
<dbReference type="SFLD" id="SFLDG01082">
    <property type="entry name" value="B12-binding_domain_containing"/>
    <property type="match status" value="1"/>
</dbReference>
<dbReference type="PIRSF" id="PIRSF000167">
    <property type="entry name" value="HemN"/>
    <property type="match status" value="1"/>
</dbReference>
<dbReference type="PANTHER" id="PTHR13932">
    <property type="entry name" value="COPROPORPHYRINIGEN III OXIDASE"/>
    <property type="match status" value="1"/>
</dbReference>
<comment type="caution">
    <text evidence="19">The sequence shown here is derived from an EMBL/GenBank/DDBJ whole genome shotgun (WGS) entry which is preliminary data.</text>
</comment>
<dbReference type="SMART" id="SM00729">
    <property type="entry name" value="Elp3"/>
    <property type="match status" value="1"/>
</dbReference>
<name>A0A7W6MCH5_9RHOB</name>
<dbReference type="InterPro" id="IPR023404">
    <property type="entry name" value="rSAM_horseshoe"/>
</dbReference>
<feature type="binding site" evidence="17">
    <location>
        <position position="76"/>
    </location>
    <ligand>
        <name>[4Fe-4S] cluster</name>
        <dbReference type="ChEBI" id="CHEBI:49883"/>
        <note>4Fe-4S-S-AdoMet</note>
    </ligand>
</feature>
<keyword evidence="10 15" id="KW-0408">Iron</keyword>
<evidence type="ECO:0000313" key="20">
    <source>
        <dbReference type="Proteomes" id="UP000565745"/>
    </source>
</evidence>
<feature type="binding site" evidence="16">
    <location>
        <position position="217"/>
    </location>
    <ligand>
        <name>S-adenosyl-L-methionine</name>
        <dbReference type="ChEBI" id="CHEBI:59789"/>
        <label>2</label>
    </ligand>
</feature>
<feature type="binding site" evidence="16">
    <location>
        <position position="153"/>
    </location>
    <ligand>
        <name>S-adenosyl-L-methionine</name>
        <dbReference type="ChEBI" id="CHEBI:59789"/>
        <label>1</label>
    </ligand>
</feature>
<comment type="subunit">
    <text evidence="4">Monomer.</text>
</comment>
<keyword evidence="8 15" id="KW-0479">Metal-binding</keyword>
<dbReference type="InterPro" id="IPR004558">
    <property type="entry name" value="Coprogen_oxidase_HemN"/>
</dbReference>
<dbReference type="SFLD" id="SFLDG01065">
    <property type="entry name" value="anaerobic_coproporphyrinogen-I"/>
    <property type="match status" value="1"/>
</dbReference>
<evidence type="ECO:0000256" key="8">
    <source>
        <dbReference type="ARBA" id="ARBA00022723"/>
    </source>
</evidence>
<dbReference type="EMBL" id="JACIFU010000004">
    <property type="protein sequence ID" value="MBB4175551.1"/>
    <property type="molecule type" value="Genomic_DNA"/>
</dbReference>
<evidence type="ECO:0000313" key="19">
    <source>
        <dbReference type="EMBL" id="MBB4175551.1"/>
    </source>
</evidence>
<comment type="catalytic activity">
    <reaction evidence="14 15">
        <text>coproporphyrinogen III + 2 S-adenosyl-L-methionine = protoporphyrinogen IX + 2 5'-deoxyadenosine + 2 L-methionine + 2 CO2</text>
        <dbReference type="Rhea" id="RHEA:15425"/>
        <dbReference type="ChEBI" id="CHEBI:16526"/>
        <dbReference type="ChEBI" id="CHEBI:17319"/>
        <dbReference type="ChEBI" id="CHEBI:57307"/>
        <dbReference type="ChEBI" id="CHEBI:57309"/>
        <dbReference type="ChEBI" id="CHEBI:57844"/>
        <dbReference type="ChEBI" id="CHEBI:59789"/>
        <dbReference type="EC" id="1.3.98.3"/>
    </reaction>
</comment>
<feature type="binding site" evidence="16">
    <location>
        <begin position="75"/>
        <end position="77"/>
    </location>
    <ligand>
        <name>S-adenosyl-L-methionine</name>
        <dbReference type="ChEBI" id="CHEBI:59789"/>
        <label>2</label>
    </ligand>
</feature>
<comment type="cofactor">
    <cofactor evidence="15 17">
        <name>[4Fe-4S] cluster</name>
        <dbReference type="ChEBI" id="CHEBI:49883"/>
    </cofactor>
    <text evidence="15 17">Binds 1 [4Fe-4S] cluster. The cluster is coordinated with 3 cysteines and an exchangeable S-adenosyl-L-methionine.</text>
</comment>
<evidence type="ECO:0000256" key="16">
    <source>
        <dbReference type="PIRSR" id="PIRSR000167-1"/>
    </source>
</evidence>